<comment type="caution">
    <text evidence="1">The sequence shown here is derived from an EMBL/GenBank/DDBJ whole genome shotgun (WGS) entry which is preliminary data.</text>
</comment>
<evidence type="ECO:0000313" key="2">
    <source>
        <dbReference type="Proteomes" id="UP001500822"/>
    </source>
</evidence>
<organism evidence="1 2">
    <name type="scientific">Gordonia alkaliphila</name>
    <dbReference type="NCBI Taxonomy" id="1053547"/>
    <lineage>
        <taxon>Bacteria</taxon>
        <taxon>Bacillati</taxon>
        <taxon>Actinomycetota</taxon>
        <taxon>Actinomycetes</taxon>
        <taxon>Mycobacteriales</taxon>
        <taxon>Gordoniaceae</taxon>
        <taxon>Gordonia</taxon>
    </lineage>
</organism>
<proteinExistence type="predicted"/>
<evidence type="ECO:0000313" key="1">
    <source>
        <dbReference type="EMBL" id="GAA4739028.1"/>
    </source>
</evidence>
<gene>
    <name evidence="1" type="ORF">GCM10023217_03450</name>
</gene>
<accession>A0ABP8YWI7</accession>
<dbReference type="EMBL" id="BAABIE010000001">
    <property type="protein sequence ID" value="GAA4739028.1"/>
    <property type="molecule type" value="Genomic_DNA"/>
</dbReference>
<dbReference type="Proteomes" id="UP001500822">
    <property type="component" value="Unassembled WGS sequence"/>
</dbReference>
<keyword evidence="2" id="KW-1185">Reference proteome</keyword>
<name>A0ABP8YWI7_9ACTN</name>
<protein>
    <submittedName>
        <fullName evidence="1">Uncharacterized protein</fullName>
    </submittedName>
</protein>
<sequence length="50" mass="5368">MACNAFGTSIDVNRTPKGHAMFPALTQFFNDFTVFGGDLLHIAITFGFGA</sequence>
<reference evidence="2" key="1">
    <citation type="journal article" date="2019" name="Int. J. Syst. Evol. Microbiol.">
        <title>The Global Catalogue of Microorganisms (GCM) 10K type strain sequencing project: providing services to taxonomists for standard genome sequencing and annotation.</title>
        <authorList>
            <consortium name="The Broad Institute Genomics Platform"/>
            <consortium name="The Broad Institute Genome Sequencing Center for Infectious Disease"/>
            <person name="Wu L."/>
            <person name="Ma J."/>
        </authorList>
    </citation>
    <scope>NUCLEOTIDE SEQUENCE [LARGE SCALE GENOMIC DNA]</scope>
    <source>
        <strain evidence="2">JCM 18077</strain>
    </source>
</reference>